<keyword evidence="3" id="KW-1133">Transmembrane helix</keyword>
<organism evidence="4 5">
    <name type="scientific">Grimontia hollisae</name>
    <name type="common">Vibrio hollisae</name>
    <dbReference type="NCBI Taxonomy" id="673"/>
    <lineage>
        <taxon>Bacteria</taxon>
        <taxon>Pseudomonadati</taxon>
        <taxon>Pseudomonadota</taxon>
        <taxon>Gammaproteobacteria</taxon>
        <taxon>Vibrionales</taxon>
        <taxon>Vibrionaceae</taxon>
        <taxon>Grimontia</taxon>
    </lineage>
</organism>
<feature type="compositionally biased region" description="Acidic residues" evidence="2">
    <location>
        <begin position="1118"/>
        <end position="1129"/>
    </location>
</feature>
<accession>A0A377HKT7</accession>
<feature type="compositionally biased region" description="Acidic residues" evidence="2">
    <location>
        <begin position="1097"/>
        <end position="1109"/>
    </location>
</feature>
<gene>
    <name evidence="4" type="ORF">NCTC11645_01236</name>
</gene>
<keyword evidence="3" id="KW-0812">Transmembrane</keyword>
<feature type="compositionally biased region" description="Acidic residues" evidence="2">
    <location>
        <begin position="900"/>
        <end position="931"/>
    </location>
</feature>
<feature type="compositionally biased region" description="Acidic residues" evidence="2">
    <location>
        <begin position="1061"/>
        <end position="1071"/>
    </location>
</feature>
<proteinExistence type="predicted"/>
<feature type="compositionally biased region" description="Acidic residues" evidence="2">
    <location>
        <begin position="939"/>
        <end position="992"/>
    </location>
</feature>
<dbReference type="InterPro" id="IPR018392">
    <property type="entry name" value="LysM"/>
</dbReference>
<evidence type="ECO:0000256" key="3">
    <source>
        <dbReference type="SAM" id="Phobius"/>
    </source>
</evidence>
<sequence>MSDPDFYNAIKRTLLSTFSGCRLGKTLVVSSLLLSLGATFSAQSAIRILGPVEESPPLSAAERLAPQSAVQRSTVNRRQTVGPTRDSDTLWSIATRYQPNNGVTVYQTLGAIFRLNPTAFEDNNIHGLIPGSTLQMPTLTEIRRESTDDVASRLQIDQARKEAQRIANQPLSQQVQAPAVTPKPAPKPLPETAMAEPEKPQTADTMAENKPMVEKEMTAPSADRAGTPEKPTMDAVQEQINESDLQMGKLVESNHILKIRLAEVQNELVALKDQMSADEELTEEIRQFLDMQRMRQEQMEIKEPSFFESLMASPLMLATMAIIPALLVIGAAAFFIMRRRKEEDMDVKEPEGLDGETPEVPVATVADVEDETDDLILEDDELEVTDETDADELFGDDLSGSDLDDINLSDSFELSEENTQDTQAEDDHTSSLDVDLDDDFDISTDLDVEASADGAIGLKDMELALDEMSSQSEAPELSPDEALAAMWEQSLGGDSNEDVDDIDALLNAEQSGDAGEPETGQEPDTEPESTAEPEPVAEDDSEPETNEALFDNVLNDEPEVDLSQDIDLSDDDIDDLIGNAHADSASDNIEADDDEVVTDPDALLDEMLDDNLLEEDAQLLDADEPSGLADLSPESEDTEDLSQTDALLDELISDDGLDPLDESALLDETLDDDDLLGDMLAETQEDDVDLGETDVLLDELVDDGDDLNDESALLDDVADDDLLSEDLIGFDNELDIDASEESVTEPVGDLANVEAEEEADQTAAAQETALQELAQAMGEDDTGSMEALDALVEDSAPPENKLTPEASESELELLDDVLEQDDIDGVRDGETETAAEDVPVEEPDATQEDMDLLDSLLDERAEPEALSNEDALDTPVQPDELEAEAEQEGEQPLDLSSLPEYDEEAALADSEGEPEPASDERPEEDDDDAPLDLENLPEFTEEDAASEYDIELSQTDDTDVVELDGAQDDEGQESAEEPQEPSAEDEPVEEQPEAFSATENNTLAFPNVDPISLDELGEFDEDAALGAALEEQRELEEFSKGEDVTQPSAPVSQAPYRAAELDDLAQMEDDDHQVAGLNMEALLSEDREEAPAGLGDFETEEPDIPEEESDVWRAEQAPEPELESEDWSEQPEVLGDEIKSMDLEGDLDGLLDDVESELVEESELKEDYISIDELMKDDGEPQEDPDSMKMDLDVGLEDFPDVLSDIQPADVDSAGEAATNMDLAKAYLEMNDIDGAIQLLEKVMQGNDPNLKEEARKMIENLN</sequence>
<feature type="transmembrane region" description="Helical" evidence="3">
    <location>
        <begin position="315"/>
        <end position="336"/>
    </location>
</feature>
<feature type="region of interest" description="Disordered" evidence="2">
    <location>
        <begin position="1172"/>
        <end position="1192"/>
    </location>
</feature>
<feature type="compositionally biased region" description="Acidic residues" evidence="2">
    <location>
        <begin position="879"/>
        <end position="891"/>
    </location>
</feature>
<feature type="region of interest" description="Disordered" evidence="2">
    <location>
        <begin position="614"/>
        <end position="644"/>
    </location>
</feature>
<dbReference type="CDD" id="cd00118">
    <property type="entry name" value="LysM"/>
    <property type="match status" value="1"/>
</dbReference>
<feature type="compositionally biased region" description="Acidic residues" evidence="2">
    <location>
        <begin position="633"/>
        <end position="644"/>
    </location>
</feature>
<evidence type="ECO:0000256" key="2">
    <source>
        <dbReference type="SAM" id="MobiDB-lite"/>
    </source>
</evidence>
<dbReference type="Gene3D" id="1.20.5.340">
    <property type="match status" value="1"/>
</dbReference>
<feature type="region of interest" description="Disordered" evidence="2">
    <location>
        <begin position="466"/>
        <end position="594"/>
    </location>
</feature>
<feature type="region of interest" description="Disordered" evidence="2">
    <location>
        <begin position="162"/>
        <end position="210"/>
    </location>
</feature>
<evidence type="ECO:0000313" key="4">
    <source>
        <dbReference type="EMBL" id="STO56861.1"/>
    </source>
</evidence>
<feature type="compositionally biased region" description="Acidic residues" evidence="2">
    <location>
        <begin position="807"/>
        <end position="823"/>
    </location>
</feature>
<keyword evidence="3" id="KW-0472">Membrane</keyword>
<dbReference type="InterPro" id="IPR038440">
    <property type="entry name" value="FimV_C_sf"/>
</dbReference>
<name>A0A377HKT7_GRIHO</name>
<feature type="compositionally biased region" description="Acidic residues" evidence="2">
    <location>
        <begin position="831"/>
        <end position="852"/>
    </location>
</feature>
<feature type="compositionally biased region" description="Basic and acidic residues" evidence="2">
    <location>
        <begin position="1030"/>
        <end position="1043"/>
    </location>
</feature>
<feature type="compositionally biased region" description="Acidic residues" evidence="2">
    <location>
        <begin position="515"/>
        <end position="545"/>
    </location>
</feature>
<protein>
    <submittedName>
        <fullName evidence="4">Tfp pilus assembly protein FimV</fullName>
    </submittedName>
</protein>
<feature type="compositionally biased region" description="Polar residues" evidence="2">
    <location>
        <begin position="68"/>
        <end position="82"/>
    </location>
</feature>
<dbReference type="Proteomes" id="UP000254512">
    <property type="component" value="Unassembled WGS sequence"/>
</dbReference>
<feature type="compositionally biased region" description="Acidic residues" evidence="2">
    <location>
        <begin position="614"/>
        <end position="624"/>
    </location>
</feature>
<dbReference type="NCBIfam" id="TIGR03505">
    <property type="entry name" value="FimV_core"/>
    <property type="match status" value="1"/>
</dbReference>
<dbReference type="NCBIfam" id="TIGR03504">
    <property type="entry name" value="FimV_Cterm"/>
    <property type="match status" value="1"/>
</dbReference>
<feature type="compositionally biased region" description="Acidic residues" evidence="2">
    <location>
        <begin position="367"/>
        <end position="395"/>
    </location>
</feature>
<feature type="region of interest" description="Disordered" evidence="2">
    <location>
        <begin position="774"/>
        <end position="1131"/>
    </location>
</feature>
<feature type="region of interest" description="Disordered" evidence="2">
    <location>
        <begin position="367"/>
        <end position="437"/>
    </location>
</feature>
<dbReference type="Gene3D" id="1.20.58.2200">
    <property type="match status" value="1"/>
</dbReference>
<feature type="compositionally biased region" description="Acidic residues" evidence="2">
    <location>
        <begin position="402"/>
        <end position="419"/>
    </location>
</feature>
<dbReference type="EMBL" id="UGHD01000002">
    <property type="protein sequence ID" value="STO56861.1"/>
    <property type="molecule type" value="Genomic_DNA"/>
</dbReference>
<dbReference type="AlphaFoldDB" id="A0A377HKT7"/>
<dbReference type="STRING" id="673.AL542_05130"/>
<feature type="coiled-coil region" evidence="1">
    <location>
        <begin position="254"/>
        <end position="281"/>
    </location>
</feature>
<feature type="region of interest" description="Disordered" evidence="2">
    <location>
        <begin position="63"/>
        <end position="86"/>
    </location>
</feature>
<evidence type="ECO:0000313" key="5">
    <source>
        <dbReference type="Proteomes" id="UP000254512"/>
    </source>
</evidence>
<feature type="compositionally biased region" description="Acidic residues" evidence="2">
    <location>
        <begin position="554"/>
        <end position="575"/>
    </location>
</feature>
<keyword evidence="1" id="KW-0175">Coiled coil</keyword>
<reference evidence="4 5" key="1">
    <citation type="submission" date="2018-06" db="EMBL/GenBank/DDBJ databases">
        <authorList>
            <consortium name="Pathogen Informatics"/>
            <person name="Doyle S."/>
        </authorList>
    </citation>
    <scope>NUCLEOTIDE SEQUENCE [LARGE SCALE GENOMIC DNA]</scope>
    <source>
        <strain evidence="4 5">NCTC11645</strain>
    </source>
</reference>
<dbReference type="InterPro" id="IPR020011">
    <property type="entry name" value="FimV_C"/>
</dbReference>
<dbReference type="InterPro" id="IPR020012">
    <property type="entry name" value="LysM_FimV"/>
</dbReference>
<evidence type="ECO:0000256" key="1">
    <source>
        <dbReference type="SAM" id="Coils"/>
    </source>
</evidence>